<accession>A0ABY7U1L5</accession>
<keyword evidence="2" id="KW-1185">Reference proteome</keyword>
<sequence>MKHLTFRVKAAAAIIVDAVVNPFGFEVYALVDTSLPGLSSFSIVRRPAGVPRTRRLKPRP</sequence>
<evidence type="ECO:0000313" key="2">
    <source>
        <dbReference type="Proteomes" id="UP001218231"/>
    </source>
</evidence>
<organism evidence="1 2">
    <name type="scientific">Novosphingobium humi</name>
    <dbReference type="NCBI Taxonomy" id="2282397"/>
    <lineage>
        <taxon>Bacteria</taxon>
        <taxon>Pseudomonadati</taxon>
        <taxon>Pseudomonadota</taxon>
        <taxon>Alphaproteobacteria</taxon>
        <taxon>Sphingomonadales</taxon>
        <taxon>Sphingomonadaceae</taxon>
        <taxon>Novosphingobium</taxon>
    </lineage>
</organism>
<dbReference type="Proteomes" id="UP001218231">
    <property type="component" value="Chromosome"/>
</dbReference>
<name>A0ABY7U1L5_9SPHN</name>
<gene>
    <name evidence="1" type="ORF">PQ457_06750</name>
</gene>
<proteinExistence type="predicted"/>
<dbReference type="EMBL" id="CP117417">
    <property type="protein sequence ID" value="WCT78656.1"/>
    <property type="molecule type" value="Genomic_DNA"/>
</dbReference>
<dbReference type="RefSeq" id="WP_273618966.1">
    <property type="nucleotide sequence ID" value="NZ_CP117417.1"/>
</dbReference>
<protein>
    <submittedName>
        <fullName evidence="1">Uncharacterized protein</fullName>
    </submittedName>
</protein>
<evidence type="ECO:0000313" key="1">
    <source>
        <dbReference type="EMBL" id="WCT78656.1"/>
    </source>
</evidence>
<reference evidence="1 2" key="1">
    <citation type="submission" date="2023-02" db="EMBL/GenBank/DDBJ databases">
        <title>Genome sequence of Novosphingobium humi KACC 19094.</title>
        <authorList>
            <person name="Kim S."/>
            <person name="Heo J."/>
            <person name="Kwon S.-W."/>
        </authorList>
    </citation>
    <scope>NUCLEOTIDE SEQUENCE [LARGE SCALE GENOMIC DNA]</scope>
    <source>
        <strain evidence="1 2">KACC 19094</strain>
    </source>
</reference>